<comment type="caution">
    <text evidence="2">The sequence shown here is derived from an EMBL/GenBank/DDBJ whole genome shotgun (WGS) entry which is preliminary data.</text>
</comment>
<feature type="signal peptide" evidence="1">
    <location>
        <begin position="1"/>
        <end position="27"/>
    </location>
</feature>
<protein>
    <submittedName>
        <fullName evidence="2">SH3 domain-containing protein</fullName>
    </submittedName>
</protein>
<feature type="chain" id="PRO_5045131015" evidence="1">
    <location>
        <begin position="28"/>
        <end position="342"/>
    </location>
</feature>
<name>A0ABT1TY83_9GAMM</name>
<dbReference type="Proteomes" id="UP001524570">
    <property type="component" value="Unassembled WGS sequence"/>
</dbReference>
<dbReference type="Gene3D" id="2.30.30.40">
    <property type="entry name" value="SH3 Domains"/>
    <property type="match status" value="1"/>
</dbReference>
<evidence type="ECO:0000256" key="1">
    <source>
        <dbReference type="SAM" id="SignalP"/>
    </source>
</evidence>
<proteinExistence type="predicted"/>
<keyword evidence="3" id="KW-1185">Reference proteome</keyword>
<organism evidence="2 3">
    <name type="scientific">Methylomonas rosea</name>
    <dbReference type="NCBI Taxonomy" id="2952227"/>
    <lineage>
        <taxon>Bacteria</taxon>
        <taxon>Pseudomonadati</taxon>
        <taxon>Pseudomonadota</taxon>
        <taxon>Gammaproteobacteria</taxon>
        <taxon>Methylococcales</taxon>
        <taxon>Methylococcaceae</taxon>
        <taxon>Methylomonas</taxon>
    </lineage>
</organism>
<sequence length="342" mass="36395">MQTAVTFRLFLVNACLLLLLAAHDVCAIDIRRERVTFGEGNNGTVIENSVRGSETVDYILNAKAGQHMIVGLETNNAGNHFNVTAPGANSAMYLGSVAGNTFEAKLPADGDYSIRVYLTGNAAQRNEVASYKLSLNIFGPGSSVVAPAKDFADGFGGGPDFWAVTGLKPGDSLNLREHHTAQSKVLSRLSNDLVLRNQGCTLAGGARWCKVETTDGNQLSGWVAGRFLRETGAPGHDATLSSDQVIGNGQPFHATGDVPCAWESGQPTRNCPFGVIRQGTGHAVVWIKRHGHGERRIEFASGQPVSSDANAALTFERSGDLFLIRIGGEERYEIPEALLSGG</sequence>
<dbReference type="EMBL" id="JANIBL010000077">
    <property type="protein sequence ID" value="MCQ8119558.1"/>
    <property type="molecule type" value="Genomic_DNA"/>
</dbReference>
<dbReference type="Gene3D" id="2.60.120.380">
    <property type="match status" value="1"/>
</dbReference>
<reference evidence="2 3" key="1">
    <citation type="submission" date="2022-07" db="EMBL/GenBank/DDBJ databases">
        <title>Methylomonas rivi sp. nov., Methylomonas rosea sp. nov., Methylomonas aureus sp. nov. and Methylomonas subterranea sp. nov., four novel methanotrophs isolated from a freshwater creek and the deep terrestrial subsurface.</title>
        <authorList>
            <person name="Abin C."/>
            <person name="Sankaranarayanan K."/>
            <person name="Garner C."/>
            <person name="Sindelar R."/>
            <person name="Kotary K."/>
            <person name="Garner R."/>
            <person name="Barclay S."/>
            <person name="Lawson P."/>
            <person name="Krumholz L."/>
        </authorList>
    </citation>
    <scope>NUCLEOTIDE SEQUENCE [LARGE SCALE GENOMIC DNA]</scope>
    <source>
        <strain evidence="2 3">WSC-7</strain>
    </source>
</reference>
<evidence type="ECO:0000313" key="2">
    <source>
        <dbReference type="EMBL" id="MCQ8119558.1"/>
    </source>
</evidence>
<keyword evidence="1" id="KW-0732">Signal</keyword>
<dbReference type="RefSeq" id="WP_256608412.1">
    <property type="nucleotide sequence ID" value="NZ_JANIBL010000077.1"/>
</dbReference>
<accession>A0ABT1TY83</accession>
<evidence type="ECO:0000313" key="3">
    <source>
        <dbReference type="Proteomes" id="UP001524570"/>
    </source>
</evidence>
<gene>
    <name evidence="2" type="ORF">NP589_19205</name>
</gene>